<evidence type="ECO:0000313" key="2">
    <source>
        <dbReference type="Proteomes" id="UP000619457"/>
    </source>
</evidence>
<dbReference type="AlphaFoldDB" id="A0A918US69"/>
<accession>A0A918US69</accession>
<reference evidence="1" key="1">
    <citation type="journal article" date="2014" name="Int. J. Syst. Evol. Microbiol.">
        <title>Complete genome sequence of Corynebacterium casei LMG S-19264T (=DSM 44701T), isolated from a smear-ripened cheese.</title>
        <authorList>
            <consortium name="US DOE Joint Genome Institute (JGI-PGF)"/>
            <person name="Walter F."/>
            <person name="Albersmeier A."/>
            <person name="Kalinowski J."/>
            <person name="Ruckert C."/>
        </authorList>
    </citation>
    <scope>NUCLEOTIDE SEQUENCE</scope>
    <source>
        <strain evidence="1">KCTC 12368</strain>
    </source>
</reference>
<proteinExistence type="predicted"/>
<evidence type="ECO:0008006" key="3">
    <source>
        <dbReference type="Google" id="ProtNLM"/>
    </source>
</evidence>
<protein>
    <recommendedName>
        <fullName evidence="3">Lipocalin-like domain-containing protein</fullName>
    </recommendedName>
</protein>
<dbReference type="EMBL" id="BMWX01000004">
    <property type="protein sequence ID" value="GGZ31342.1"/>
    <property type="molecule type" value="Genomic_DNA"/>
</dbReference>
<organism evidence="1 2">
    <name type="scientific">Echinicola pacifica</name>
    <dbReference type="NCBI Taxonomy" id="346377"/>
    <lineage>
        <taxon>Bacteria</taxon>
        <taxon>Pseudomonadati</taxon>
        <taxon>Bacteroidota</taxon>
        <taxon>Cytophagia</taxon>
        <taxon>Cytophagales</taxon>
        <taxon>Cyclobacteriaceae</taxon>
        <taxon>Echinicola</taxon>
    </lineage>
</organism>
<sequence length="148" mass="16973">MQMRNLNHLFYYFLTLFFAASCSLENSTDEILIIDPPTYGYLTEWKEIELNAGATSWEPIFDGDTLSLYSVYADNIQPRDGAYLYNPVKLQIDVDASGFFIQEDNQLSLFTNINTDRLTVEFEEEGNTLIITNGLVSPSIQIKYEKID</sequence>
<dbReference type="Proteomes" id="UP000619457">
    <property type="component" value="Unassembled WGS sequence"/>
</dbReference>
<evidence type="ECO:0000313" key="1">
    <source>
        <dbReference type="EMBL" id="GGZ31342.1"/>
    </source>
</evidence>
<comment type="caution">
    <text evidence="1">The sequence shown here is derived from an EMBL/GenBank/DDBJ whole genome shotgun (WGS) entry which is preliminary data.</text>
</comment>
<dbReference type="PROSITE" id="PS51257">
    <property type="entry name" value="PROKAR_LIPOPROTEIN"/>
    <property type="match status" value="1"/>
</dbReference>
<keyword evidence="2" id="KW-1185">Reference proteome</keyword>
<name>A0A918US69_9BACT</name>
<reference evidence="1" key="2">
    <citation type="submission" date="2020-09" db="EMBL/GenBank/DDBJ databases">
        <authorList>
            <person name="Sun Q."/>
            <person name="Kim S."/>
        </authorList>
    </citation>
    <scope>NUCLEOTIDE SEQUENCE</scope>
    <source>
        <strain evidence="1">KCTC 12368</strain>
    </source>
</reference>
<gene>
    <name evidence="1" type="ORF">GCM10007049_25550</name>
</gene>